<keyword evidence="4 6" id="KW-0975">Bacterial flagellum</keyword>
<keyword evidence="8" id="KW-0282">Flagellum</keyword>
<comment type="subcellular location">
    <subcellularLocation>
        <location evidence="1 6">Bacterial flagellum basal body</location>
    </subcellularLocation>
</comment>
<sequence length="135" mass="15263">MVDRLSEDFSFYQAAINLRQQRQEVLASNIANADTPNYKARDFDFKKALQGAMGDSMRLPDTKLTLTSARHIPAVAVSPDPARLLYRQPLQPSLDGNTVDMNTERVQFADNTLRYQSDLTLISQRIKTMMAALQQ</sequence>
<dbReference type="InterPro" id="IPR019776">
    <property type="entry name" value="Flagellar_basal_body_rod_CS"/>
</dbReference>
<dbReference type="PANTHER" id="PTHR30435:SF12">
    <property type="entry name" value="FLAGELLAR BASAL BODY ROD PROTEIN FLGB"/>
    <property type="match status" value="1"/>
</dbReference>
<accession>A0A4R3LLQ6</accession>
<dbReference type="InterPro" id="IPR006300">
    <property type="entry name" value="FlgB"/>
</dbReference>
<dbReference type="Pfam" id="PF00460">
    <property type="entry name" value="Flg_bb_rod"/>
    <property type="match status" value="1"/>
</dbReference>
<dbReference type="InterPro" id="IPR001444">
    <property type="entry name" value="Flag_bb_rod_N"/>
</dbReference>
<comment type="caution">
    <text evidence="8">The sequence shown here is derived from an EMBL/GenBank/DDBJ whole genome shotgun (WGS) entry which is preliminary data.</text>
</comment>
<proteinExistence type="inferred from homology"/>
<protein>
    <recommendedName>
        <fullName evidence="3 6">Flagellar basal body rod protein FlgB</fullName>
    </recommendedName>
</protein>
<keyword evidence="8" id="KW-0969">Cilium</keyword>
<keyword evidence="9" id="KW-1185">Reference proteome</keyword>
<dbReference type="GO" id="GO:0030694">
    <property type="term" value="C:bacterial-type flagellum basal body, rod"/>
    <property type="evidence" value="ECO:0007669"/>
    <property type="project" value="InterPro"/>
</dbReference>
<evidence type="ECO:0000259" key="7">
    <source>
        <dbReference type="Pfam" id="PF00460"/>
    </source>
</evidence>
<dbReference type="PROSITE" id="PS00588">
    <property type="entry name" value="FLAGELLA_BB_ROD"/>
    <property type="match status" value="1"/>
</dbReference>
<evidence type="ECO:0000256" key="2">
    <source>
        <dbReference type="ARBA" id="ARBA00009677"/>
    </source>
</evidence>
<evidence type="ECO:0000256" key="3">
    <source>
        <dbReference type="ARBA" id="ARBA00014376"/>
    </source>
</evidence>
<dbReference type="GO" id="GO:0071978">
    <property type="term" value="P:bacterial-type flagellum-dependent swarming motility"/>
    <property type="evidence" value="ECO:0007669"/>
    <property type="project" value="TreeGrafter"/>
</dbReference>
<evidence type="ECO:0000256" key="1">
    <source>
        <dbReference type="ARBA" id="ARBA00004117"/>
    </source>
</evidence>
<name>A0A4R3LLQ6_9BURK</name>
<dbReference type="RefSeq" id="WP_132586259.1">
    <property type="nucleotide sequence ID" value="NZ_SMAJ01000027.1"/>
</dbReference>
<organism evidence="8 9">
    <name type="scientific">Paralcaligenes ureilyticus</name>
    <dbReference type="NCBI Taxonomy" id="627131"/>
    <lineage>
        <taxon>Bacteria</taxon>
        <taxon>Pseudomonadati</taxon>
        <taxon>Pseudomonadota</taxon>
        <taxon>Betaproteobacteria</taxon>
        <taxon>Burkholderiales</taxon>
        <taxon>Alcaligenaceae</taxon>
        <taxon>Paralcaligenes</taxon>
    </lineage>
</organism>
<evidence type="ECO:0000256" key="4">
    <source>
        <dbReference type="ARBA" id="ARBA00023143"/>
    </source>
</evidence>
<dbReference type="AlphaFoldDB" id="A0A4R3LLQ6"/>
<comment type="similarity">
    <text evidence="2 6">Belongs to the flagella basal body rod proteins family.</text>
</comment>
<dbReference type="NCBIfam" id="TIGR01396">
    <property type="entry name" value="FlgB"/>
    <property type="match status" value="1"/>
</dbReference>
<dbReference type="OrthoDB" id="9788334at2"/>
<comment type="subunit">
    <text evidence="6">The basal body constitutes a major portion of the flagellar organelle and consists of a number of rings mounted on a central rod.</text>
</comment>
<gene>
    <name evidence="8" type="ORF">EDC26_12714</name>
</gene>
<dbReference type="EMBL" id="SMAJ01000027">
    <property type="protein sequence ID" value="TCT00901.1"/>
    <property type="molecule type" value="Genomic_DNA"/>
</dbReference>
<dbReference type="Proteomes" id="UP000295525">
    <property type="component" value="Unassembled WGS sequence"/>
</dbReference>
<evidence type="ECO:0000313" key="9">
    <source>
        <dbReference type="Proteomes" id="UP000295525"/>
    </source>
</evidence>
<feature type="domain" description="Flagellar basal body rod protein N-terminal" evidence="7">
    <location>
        <begin position="15"/>
        <end position="39"/>
    </location>
</feature>
<comment type="function">
    <text evidence="5 6">Structural component of flagellum, the bacterial motility apparatus. Part of the rod structure of flagellar basal body.</text>
</comment>
<dbReference type="PIRSF" id="PIRSF002889">
    <property type="entry name" value="Rod_FlgB"/>
    <property type="match status" value="1"/>
</dbReference>
<reference evidence="8 9" key="1">
    <citation type="submission" date="2019-03" db="EMBL/GenBank/DDBJ databases">
        <title>Genomic Encyclopedia of Type Strains, Phase IV (KMG-IV): sequencing the most valuable type-strain genomes for metagenomic binning, comparative biology and taxonomic classification.</title>
        <authorList>
            <person name="Goeker M."/>
        </authorList>
    </citation>
    <scope>NUCLEOTIDE SEQUENCE [LARGE SCALE GENOMIC DNA]</scope>
    <source>
        <strain evidence="8 9">DSM 24591</strain>
    </source>
</reference>
<keyword evidence="8" id="KW-0966">Cell projection</keyword>
<evidence type="ECO:0000313" key="8">
    <source>
        <dbReference type="EMBL" id="TCT00901.1"/>
    </source>
</evidence>
<dbReference type="PANTHER" id="PTHR30435">
    <property type="entry name" value="FLAGELLAR PROTEIN"/>
    <property type="match status" value="1"/>
</dbReference>
<evidence type="ECO:0000256" key="5">
    <source>
        <dbReference type="ARBA" id="ARBA00024934"/>
    </source>
</evidence>
<evidence type="ECO:0000256" key="6">
    <source>
        <dbReference type="PIRNR" id="PIRNR002889"/>
    </source>
</evidence>